<keyword evidence="3" id="KW-0808">Transferase</keyword>
<dbReference type="GO" id="GO:0032259">
    <property type="term" value="P:methylation"/>
    <property type="evidence" value="ECO:0007669"/>
    <property type="project" value="UniProtKB-KW"/>
</dbReference>
<name>A0A8H7CMX0_9AGAR</name>
<dbReference type="InterPro" id="IPR050723">
    <property type="entry name" value="CFA/CMAS"/>
</dbReference>
<gene>
    <name evidence="6" type="ORF">MVEN_01850600</name>
</gene>
<keyword evidence="2" id="KW-0489">Methyltransferase</keyword>
<dbReference type="PANTHER" id="PTHR43667">
    <property type="entry name" value="CYCLOPROPANE-FATTY-ACYL-PHOSPHOLIPID SYNTHASE"/>
    <property type="match status" value="1"/>
</dbReference>
<evidence type="ECO:0000256" key="2">
    <source>
        <dbReference type="ARBA" id="ARBA00022603"/>
    </source>
</evidence>
<protein>
    <submittedName>
        <fullName evidence="6">CFS1-like protein</fullName>
    </submittedName>
</protein>
<dbReference type="PIRSF" id="PIRSF003085">
    <property type="entry name" value="CMAS"/>
    <property type="match status" value="1"/>
</dbReference>
<sequence>MALYSSQLLSTPATHSRYSLFHVLDTAWCSFTETITSTGWRILHPLAQSNILSVLNKITVGRITVVTESNIHDFGVSDAALHATLHVKSETFWMRVALFTDLGLAEAFMFGDVDCEDISSLIQILIANRRVLTAGTDTILASVLAKGRALTSNKFVGTLTNSRANISAHYDLGNIMFSAFLGEDMNYSSAIFKDYNEDLNPTISVRESLEDAQLRKIKLILKKANILPGQRVLEIGTGWGSLAILAAKTFDCTVETVTLSSNQADLARKRIEDAKLSHRITVHCMDFRECKLQPQWAGSFDKFISIEMIEHVGKDFFIEYWAVVDWALKPDTGVGVVQVISIPEARVVAYDASVDFAQKWVSSRSVDLSHANIDFPSIIELFPGGYLPSFSFIVETLNKGSAGRLVVDSVLNIGPHYPRTLREWKRRFLANWDGVVAKALVEQYNLDAKSLEIFKRKWIYYFDYSEAGLKTRTLGDHIVTFTREGNVAFGCDVEV</sequence>
<evidence type="ECO:0000256" key="1">
    <source>
        <dbReference type="ARBA" id="ARBA00010815"/>
    </source>
</evidence>
<dbReference type="EMBL" id="JACAZI010000018">
    <property type="protein sequence ID" value="KAF7341158.1"/>
    <property type="molecule type" value="Genomic_DNA"/>
</dbReference>
<comment type="caution">
    <text evidence="6">The sequence shown here is derived from an EMBL/GenBank/DDBJ whole genome shotgun (WGS) entry which is preliminary data.</text>
</comment>
<organism evidence="6 7">
    <name type="scientific">Mycena venus</name>
    <dbReference type="NCBI Taxonomy" id="2733690"/>
    <lineage>
        <taxon>Eukaryota</taxon>
        <taxon>Fungi</taxon>
        <taxon>Dikarya</taxon>
        <taxon>Basidiomycota</taxon>
        <taxon>Agaricomycotina</taxon>
        <taxon>Agaricomycetes</taxon>
        <taxon>Agaricomycetidae</taxon>
        <taxon>Agaricales</taxon>
        <taxon>Marasmiineae</taxon>
        <taxon>Mycenaceae</taxon>
        <taxon>Mycena</taxon>
    </lineage>
</organism>
<proteinExistence type="inferred from homology"/>
<keyword evidence="7" id="KW-1185">Reference proteome</keyword>
<keyword evidence="4" id="KW-0949">S-adenosyl-L-methionine</keyword>
<dbReference type="Proteomes" id="UP000620124">
    <property type="component" value="Unassembled WGS sequence"/>
</dbReference>
<dbReference type="InterPro" id="IPR003333">
    <property type="entry name" value="CMAS"/>
</dbReference>
<dbReference type="OrthoDB" id="8300214at2759"/>
<dbReference type="InterPro" id="IPR029063">
    <property type="entry name" value="SAM-dependent_MTases_sf"/>
</dbReference>
<dbReference type="AlphaFoldDB" id="A0A8H7CMX0"/>
<evidence type="ECO:0000256" key="3">
    <source>
        <dbReference type="ARBA" id="ARBA00022679"/>
    </source>
</evidence>
<evidence type="ECO:0000313" key="7">
    <source>
        <dbReference type="Proteomes" id="UP000620124"/>
    </source>
</evidence>
<dbReference type="GO" id="GO:0008610">
    <property type="term" value="P:lipid biosynthetic process"/>
    <property type="evidence" value="ECO:0007669"/>
    <property type="project" value="InterPro"/>
</dbReference>
<keyword evidence="5" id="KW-0443">Lipid metabolism</keyword>
<dbReference type="CDD" id="cd02440">
    <property type="entry name" value="AdoMet_MTases"/>
    <property type="match status" value="1"/>
</dbReference>
<reference evidence="6" key="1">
    <citation type="submission" date="2020-05" db="EMBL/GenBank/DDBJ databases">
        <title>Mycena genomes resolve the evolution of fungal bioluminescence.</title>
        <authorList>
            <person name="Tsai I.J."/>
        </authorList>
    </citation>
    <scope>NUCLEOTIDE SEQUENCE</scope>
    <source>
        <strain evidence="6">CCC161011</strain>
    </source>
</reference>
<evidence type="ECO:0000256" key="5">
    <source>
        <dbReference type="ARBA" id="ARBA00023098"/>
    </source>
</evidence>
<accession>A0A8H7CMX0</accession>
<evidence type="ECO:0000256" key="4">
    <source>
        <dbReference type="ARBA" id="ARBA00022691"/>
    </source>
</evidence>
<evidence type="ECO:0000313" key="6">
    <source>
        <dbReference type="EMBL" id="KAF7341158.1"/>
    </source>
</evidence>
<dbReference type="Gene3D" id="3.40.50.150">
    <property type="entry name" value="Vaccinia Virus protein VP39"/>
    <property type="match status" value="1"/>
</dbReference>
<dbReference type="PANTHER" id="PTHR43667:SF2">
    <property type="entry name" value="FATTY ACID C-METHYL TRANSFERASE"/>
    <property type="match status" value="1"/>
</dbReference>
<comment type="similarity">
    <text evidence="1">Belongs to the CFA/CMAS family.</text>
</comment>
<dbReference type="Pfam" id="PF02353">
    <property type="entry name" value="CMAS"/>
    <property type="match status" value="1"/>
</dbReference>
<dbReference type="SUPFAM" id="SSF53335">
    <property type="entry name" value="S-adenosyl-L-methionine-dependent methyltransferases"/>
    <property type="match status" value="1"/>
</dbReference>
<dbReference type="GO" id="GO:0008168">
    <property type="term" value="F:methyltransferase activity"/>
    <property type="evidence" value="ECO:0007669"/>
    <property type="project" value="UniProtKB-KW"/>
</dbReference>